<evidence type="ECO:0000256" key="1">
    <source>
        <dbReference type="SAM" id="MobiDB-lite"/>
    </source>
</evidence>
<dbReference type="SMART" id="SM00332">
    <property type="entry name" value="PP2Cc"/>
    <property type="match status" value="1"/>
</dbReference>
<evidence type="ECO:0000313" key="6">
    <source>
        <dbReference type="Proteomes" id="UP000693970"/>
    </source>
</evidence>
<dbReference type="PANTHER" id="PTHR47992">
    <property type="entry name" value="PROTEIN PHOSPHATASE"/>
    <property type="match status" value="1"/>
</dbReference>
<feature type="region of interest" description="Disordered" evidence="1">
    <location>
        <begin position="109"/>
        <end position="131"/>
    </location>
</feature>
<keyword evidence="5" id="KW-0418">Kinase</keyword>
<keyword evidence="5" id="KW-0723">Serine/threonine-protein kinase</keyword>
<keyword evidence="6" id="KW-1185">Reference proteome</keyword>
<dbReference type="Pfam" id="PF00481">
    <property type="entry name" value="PP2C"/>
    <property type="match status" value="1"/>
</dbReference>
<feature type="signal peptide" evidence="2">
    <location>
        <begin position="1"/>
        <end position="33"/>
    </location>
</feature>
<dbReference type="InterPro" id="IPR001932">
    <property type="entry name" value="PPM-type_phosphatase-like_dom"/>
</dbReference>
<proteinExistence type="predicted"/>
<dbReference type="PROSITE" id="PS00108">
    <property type="entry name" value="PROTEIN_KINASE_ST"/>
    <property type="match status" value="1"/>
</dbReference>
<dbReference type="Proteomes" id="UP000693970">
    <property type="component" value="Unassembled WGS sequence"/>
</dbReference>
<accession>A0A9K3LM86</accession>
<dbReference type="GO" id="GO:0005524">
    <property type="term" value="F:ATP binding"/>
    <property type="evidence" value="ECO:0007669"/>
    <property type="project" value="InterPro"/>
</dbReference>
<evidence type="ECO:0000313" key="5">
    <source>
        <dbReference type="EMBL" id="KAG7364928.1"/>
    </source>
</evidence>
<feature type="compositionally biased region" description="Polar residues" evidence="1">
    <location>
        <begin position="111"/>
        <end position="130"/>
    </location>
</feature>
<comment type="caution">
    <text evidence="5">The sequence shown here is derived from an EMBL/GenBank/DDBJ whole genome shotgun (WGS) entry which is preliminary data.</text>
</comment>
<dbReference type="Pfam" id="PF00069">
    <property type="entry name" value="Pkinase"/>
    <property type="match status" value="1"/>
</dbReference>
<evidence type="ECO:0000256" key="2">
    <source>
        <dbReference type="SAM" id="SignalP"/>
    </source>
</evidence>
<dbReference type="InterPro" id="IPR015655">
    <property type="entry name" value="PP2C"/>
</dbReference>
<protein>
    <submittedName>
        <fullName evidence="5">Serine/threonine protein kinase</fullName>
    </submittedName>
</protein>
<name>A0A9K3LM86_9STRA</name>
<keyword evidence="5" id="KW-0808">Transferase</keyword>
<dbReference type="SMART" id="SM00220">
    <property type="entry name" value="S_TKc"/>
    <property type="match status" value="1"/>
</dbReference>
<feature type="domain" description="Protein kinase" evidence="3">
    <location>
        <begin position="369"/>
        <end position="806"/>
    </location>
</feature>
<dbReference type="PROSITE" id="PS00028">
    <property type="entry name" value="ZINC_FINGER_C2H2_1"/>
    <property type="match status" value="1"/>
</dbReference>
<dbReference type="InterPro" id="IPR000719">
    <property type="entry name" value="Prot_kinase_dom"/>
</dbReference>
<reference evidence="5" key="2">
    <citation type="submission" date="2021-04" db="EMBL/GenBank/DDBJ databases">
        <authorList>
            <person name="Podell S."/>
        </authorList>
    </citation>
    <scope>NUCLEOTIDE SEQUENCE</scope>
    <source>
        <strain evidence="5">Hildebrandi</strain>
    </source>
</reference>
<dbReference type="CDD" id="cd00143">
    <property type="entry name" value="PP2Cc"/>
    <property type="match status" value="1"/>
</dbReference>
<dbReference type="GO" id="GO:0004722">
    <property type="term" value="F:protein serine/threonine phosphatase activity"/>
    <property type="evidence" value="ECO:0007669"/>
    <property type="project" value="InterPro"/>
</dbReference>
<dbReference type="InterPro" id="IPR008271">
    <property type="entry name" value="Ser/Thr_kinase_AS"/>
</dbReference>
<feature type="chain" id="PRO_5039906392" evidence="2">
    <location>
        <begin position="34"/>
        <end position="1209"/>
    </location>
</feature>
<dbReference type="PROSITE" id="PS50011">
    <property type="entry name" value="PROTEIN_KINASE_DOM"/>
    <property type="match status" value="1"/>
</dbReference>
<gene>
    <name evidence="5" type="ORF">IV203_038131</name>
</gene>
<dbReference type="GO" id="GO:0004674">
    <property type="term" value="F:protein serine/threonine kinase activity"/>
    <property type="evidence" value="ECO:0007669"/>
    <property type="project" value="UniProtKB-KW"/>
</dbReference>
<sequence>MMPNFRARLGLSSLRRDHVRLLWLLCLVVVVDQQLLLKAVPVHATEDSMGEGESGEINDEDKGPDLNAAVETTLLPKETQLFTKGVIDHLFRLFLRKTSAHTDNENIPWWKSSSQDGQVSQSTTKRNPSTPYMPLKFFNLHRRVARVVVEREDENDLEDQEEGLIKLMEPTVEENCHPGMTLHVFRRVEKEDNFDSEKTCTESRTTTSLIDLREEDPPRARSTVEILERSYMLQEPVQLELGVIPRHYLDFAYNPVLGREDHQSQNIYDTSNLEDIDGSIHAVGEDETATKTSQGSAGKYELLSRKHSNGKGEAGATAVEKQKPSDLVLASPEGESVLFSSTFSSWWKWWFPHASTWWKSQGSTQSDFQMGKSPFAGGSHGEVWRGRRVCRKESEVKFAAFMRFHPDSEEEDGCDDRQPVVLKRLKISRGYKLLEAGLREVYFGNLIHKQLEEQQQNLYTKYVDHFFREVPKRVFGRVQEAVDLELWIVFEDAGPSLRSYMYTATMSDGFVMYQHSSLWTQLRTIPSSGKDQSISNQGNEAKTKSSSSIPHIGRKILRVLLYEILSAAAILHQKGVVHRDIKPSNIMCKGDQVLTVSDLLISDKMPTIDCRLGDFSSGWDHYTANHLYTKGPSPWEQTDEYAPPESYLGPHWIPFSAEKPESYDSWSIGVTILELLLGTPNVFTVDQRTNALLTHKMERAGASEDDITHALYLAALSQFCIYNPSHHNSSHPQAWPLRSGDPLHDTAMAKESCTLQDFHKALRARDPLGIGFDASADLLLHLIWQLLTWDPIERMTAQEALQHPYFTSPDETLKALNLVPGNHNALESQMLDPRMDFDIEDTVKEFLCPKCGRVFHDWSSCHQHANTRKHAKFCMYNQTKLPTCLNAHSMLPEHPTSGYCDLQGRRPTIEDFHSIHLQHDHQFYGIFDGHTGNLASKFVASSLYKELVDAVPSLMNGEDGLDEIQIKQNVTSAFETVHELFLEAVNIAATPVIQAGSGPSMDQSGTTATTLLVTNNTILVASLGDSRAVMSSLVEEDKVGVGWKDFPTLSAIQLTPDHVASDPLEADVVIAKGGSISKVKGGVVRVNGTLAITRSIGDALLAPVLSREPHILVLTRKQFQKQCGSGVFHHKAIPCFVILASDGLWDTMSNQEAVDMVVDVILRSSSDKDNSNNMVAGGSVFQDAAERLAVEAYVRGSTDNIGVCVVAVE</sequence>
<reference evidence="5" key="1">
    <citation type="journal article" date="2021" name="Sci. Rep.">
        <title>Diploid genomic architecture of Nitzschia inconspicua, an elite biomass production diatom.</title>
        <authorList>
            <person name="Oliver A."/>
            <person name="Podell S."/>
            <person name="Pinowska A."/>
            <person name="Traller J.C."/>
            <person name="Smith S.R."/>
            <person name="McClure R."/>
            <person name="Beliaev A."/>
            <person name="Bohutskyi P."/>
            <person name="Hill E.A."/>
            <person name="Rabines A."/>
            <person name="Zheng H."/>
            <person name="Allen L.Z."/>
            <person name="Kuo A."/>
            <person name="Grigoriev I.V."/>
            <person name="Allen A.E."/>
            <person name="Hazlebeck D."/>
            <person name="Allen E.E."/>
        </authorList>
    </citation>
    <scope>NUCLEOTIDE SEQUENCE</scope>
    <source>
        <strain evidence="5">Hildebrandi</strain>
    </source>
</reference>
<keyword evidence="2" id="KW-0732">Signal</keyword>
<dbReference type="OrthoDB" id="10264738at2759"/>
<organism evidence="5 6">
    <name type="scientific">Nitzschia inconspicua</name>
    <dbReference type="NCBI Taxonomy" id="303405"/>
    <lineage>
        <taxon>Eukaryota</taxon>
        <taxon>Sar</taxon>
        <taxon>Stramenopiles</taxon>
        <taxon>Ochrophyta</taxon>
        <taxon>Bacillariophyta</taxon>
        <taxon>Bacillariophyceae</taxon>
        <taxon>Bacillariophycidae</taxon>
        <taxon>Bacillariales</taxon>
        <taxon>Bacillariaceae</taxon>
        <taxon>Nitzschia</taxon>
    </lineage>
</organism>
<dbReference type="PROSITE" id="PS51746">
    <property type="entry name" value="PPM_2"/>
    <property type="match status" value="1"/>
</dbReference>
<evidence type="ECO:0000259" key="4">
    <source>
        <dbReference type="PROSITE" id="PS51746"/>
    </source>
</evidence>
<dbReference type="AlphaFoldDB" id="A0A9K3LM86"/>
<feature type="domain" description="PPM-type phosphatase" evidence="4">
    <location>
        <begin position="896"/>
        <end position="1208"/>
    </location>
</feature>
<dbReference type="EMBL" id="JAGRRH010000009">
    <property type="protein sequence ID" value="KAG7364928.1"/>
    <property type="molecule type" value="Genomic_DNA"/>
</dbReference>
<dbReference type="InterPro" id="IPR013087">
    <property type="entry name" value="Znf_C2H2_type"/>
</dbReference>
<evidence type="ECO:0000259" key="3">
    <source>
        <dbReference type="PROSITE" id="PS50011"/>
    </source>
</evidence>